<reference evidence="2" key="2">
    <citation type="submission" date="2020-11" db="EMBL/GenBank/DDBJ databases">
        <authorList>
            <person name="McCartney M.A."/>
            <person name="Auch B."/>
            <person name="Kono T."/>
            <person name="Mallez S."/>
            <person name="Becker A."/>
            <person name="Gohl D.M."/>
            <person name="Silverstein K.A.T."/>
            <person name="Koren S."/>
            <person name="Bechman K.B."/>
            <person name="Herman A."/>
            <person name="Abrahante J.E."/>
            <person name="Garbe J."/>
        </authorList>
    </citation>
    <scope>NUCLEOTIDE SEQUENCE</scope>
    <source>
        <strain evidence="2">Duluth1</strain>
        <tissue evidence="2">Whole animal</tissue>
    </source>
</reference>
<organism evidence="2 3">
    <name type="scientific">Dreissena polymorpha</name>
    <name type="common">Zebra mussel</name>
    <name type="synonym">Mytilus polymorpha</name>
    <dbReference type="NCBI Taxonomy" id="45954"/>
    <lineage>
        <taxon>Eukaryota</taxon>
        <taxon>Metazoa</taxon>
        <taxon>Spiralia</taxon>
        <taxon>Lophotrochozoa</taxon>
        <taxon>Mollusca</taxon>
        <taxon>Bivalvia</taxon>
        <taxon>Autobranchia</taxon>
        <taxon>Heteroconchia</taxon>
        <taxon>Euheterodonta</taxon>
        <taxon>Imparidentia</taxon>
        <taxon>Neoheterodontei</taxon>
        <taxon>Myida</taxon>
        <taxon>Dreissenoidea</taxon>
        <taxon>Dreissenidae</taxon>
        <taxon>Dreissena</taxon>
    </lineage>
</organism>
<keyword evidence="3" id="KW-1185">Reference proteome</keyword>
<dbReference type="Proteomes" id="UP000828390">
    <property type="component" value="Unassembled WGS sequence"/>
</dbReference>
<protein>
    <submittedName>
        <fullName evidence="2">Uncharacterized protein</fullName>
    </submittedName>
</protein>
<proteinExistence type="predicted"/>
<dbReference type="AlphaFoldDB" id="A0A9D4RMP2"/>
<gene>
    <name evidence="2" type="ORF">DPMN_035135</name>
</gene>
<evidence type="ECO:0000256" key="1">
    <source>
        <dbReference type="SAM" id="MobiDB-lite"/>
    </source>
</evidence>
<evidence type="ECO:0000313" key="3">
    <source>
        <dbReference type="Proteomes" id="UP000828390"/>
    </source>
</evidence>
<sequence length="239" mass="26305">MGSSASKEPERERQTLRPTAGKAGTPLQRINSNVALYRGSDNSIETTPANTFYEHVFLVTMGRTTGGDLPETCVLVSQSSKRKEKNSQGLLTDNSLGEAVYERLMIQNPSVKLVRSSPGGTWYTPVGAARDYPADEACSLKYMYHCFVRWKTVKRDAKFSSMDKELEKSKEVILQQTQMCLQQPELFAKQNVYHQLVGICIDAGDALLDKASAYPRVHYGAGSRTGGRKAVSPSASVQS</sequence>
<comment type="caution">
    <text evidence="2">The sequence shown here is derived from an EMBL/GenBank/DDBJ whole genome shotgun (WGS) entry which is preliminary data.</text>
</comment>
<name>A0A9D4RMP2_DREPO</name>
<feature type="region of interest" description="Disordered" evidence="1">
    <location>
        <begin position="1"/>
        <end position="27"/>
    </location>
</feature>
<dbReference type="EMBL" id="JAIWYP010000002">
    <property type="protein sequence ID" value="KAH3871920.1"/>
    <property type="molecule type" value="Genomic_DNA"/>
</dbReference>
<evidence type="ECO:0000313" key="2">
    <source>
        <dbReference type="EMBL" id="KAH3871920.1"/>
    </source>
</evidence>
<reference evidence="2" key="1">
    <citation type="journal article" date="2019" name="bioRxiv">
        <title>The Genome of the Zebra Mussel, Dreissena polymorpha: A Resource for Invasive Species Research.</title>
        <authorList>
            <person name="McCartney M.A."/>
            <person name="Auch B."/>
            <person name="Kono T."/>
            <person name="Mallez S."/>
            <person name="Zhang Y."/>
            <person name="Obille A."/>
            <person name="Becker A."/>
            <person name="Abrahante J.E."/>
            <person name="Garbe J."/>
            <person name="Badalamenti J.P."/>
            <person name="Herman A."/>
            <person name="Mangelson H."/>
            <person name="Liachko I."/>
            <person name="Sullivan S."/>
            <person name="Sone E.D."/>
            <person name="Koren S."/>
            <person name="Silverstein K.A.T."/>
            <person name="Beckman K.B."/>
            <person name="Gohl D.M."/>
        </authorList>
    </citation>
    <scope>NUCLEOTIDE SEQUENCE</scope>
    <source>
        <strain evidence="2">Duluth1</strain>
        <tissue evidence="2">Whole animal</tissue>
    </source>
</reference>
<accession>A0A9D4RMP2</accession>